<dbReference type="EMBL" id="JTHP01000076">
    <property type="protein sequence ID" value="KJD42918.1"/>
    <property type="molecule type" value="Genomic_DNA"/>
</dbReference>
<keyword evidence="4" id="KW-1185">Reference proteome</keyword>
<gene>
    <name evidence="3" type="ORF">QD47_25540</name>
</gene>
<evidence type="ECO:0000259" key="2">
    <source>
        <dbReference type="PROSITE" id="PS51272"/>
    </source>
</evidence>
<dbReference type="PROSITE" id="PS51272">
    <property type="entry name" value="SLH"/>
    <property type="match status" value="3"/>
</dbReference>
<reference evidence="3 4" key="1">
    <citation type="submission" date="2014-11" db="EMBL/GenBank/DDBJ databases">
        <title>Draft Genome Sequences of Paenibacillus polymyxa NRRL B-30509 and Paenibacillus terrae NRRL B-30644, Strains from a Poultry Environment that Produce Tridecaptin A and Paenicidins.</title>
        <authorList>
            <person name="van Belkum M.J."/>
            <person name="Lohans C.T."/>
            <person name="Vederas J.C."/>
        </authorList>
    </citation>
    <scope>NUCLEOTIDE SEQUENCE [LARGE SCALE GENOMIC DNA]</scope>
    <source>
        <strain evidence="3 4">NRRL B-30644</strain>
    </source>
</reference>
<comment type="caution">
    <text evidence="3">The sequence shown here is derived from an EMBL/GenBank/DDBJ whole genome shotgun (WGS) entry which is preliminary data.</text>
</comment>
<dbReference type="Proteomes" id="UP000032534">
    <property type="component" value="Unassembled WGS sequence"/>
</dbReference>
<dbReference type="PATRIC" id="fig|159743.3.peg.5663"/>
<sequence>MKRLLSMLLTVGLIIGLVPAALVGTAHAATGTYFIFPNEKYDVDSARSVNTDRITVNGTINGVNGSTISYSVFQLSKNGTTLNVVNKNESQKGGITVAGSTLKVTDIKLFPGLNRITFQSSQNSADMKDSIYVEYQDGPKVYDLSATLNGKTEQLVENQTAVLTDAGNSGSDDVKVVIQGTAPNADSVTLTSAKSSNTYTVNSYTGYKLTGSVVLSPGKNIVTLKVGNGTQALTVTREITIYTGKPEFSDLNLNMDGNVSADLTTSPDFTVSSTSGVVLKGKVLVPGGASDPGVATINARFTDVSNNGSAVGSASGIDATIDTANVVTSNGYKVYPFQVTVPSGVVVDHLTRVSLGLTYSDTSTPPSPSAVQFTLRSSTQPYIDDVNYLPDFNNQLLSRINGSGSDQATAIDEAMKLTGSSMKNKTTDAPSVPVGMEFIVVNGAPSSISELSGVSVHTVGSPQDVIRTINGKSTQVKKIVAYVDTLPKEGQNVLNFYLNGDSTKLIKATVNLLQGPFMKYDTIYDGQQIPLNTSSSNLNTYKLTQLGYFKGKLLDVSNTADIHYTGSNRNVFLYINNVLVDLDGSGADFKLASSSETAAANALASGNNEIKFVYKPGIEYSNTVKVNFTQTNIPVIPVPNTQGIIPFTPVSGLSSAPKYSEIAPKTKDANFTKVDDTNYNTSLKNINVFGTFSIADLGKADQVNGSLSDIANKDQYILEIKGSDDSEVNWTLNNEFYSAEDAKTAYNSGSTTDKFTNKELKDLLVYYHPDKKYFSFVLKNQTVPQDGTPVAYNITLYNSGKSGPFATFRLQVSGQSTSFDILRPLPEKRIVNQNFVQVVVNAGNADSVMVGKETAVQEGFDSDYDGTVDYPSTYKAIVTGLKANKDNKIDVVVTKGKDKLKQTITVKYVPTNIPGEQYMEAMKTSHKVFDGNLTLAFAKGTSLIRRDYDQPQQFKNQVFSGHTLYFAIANSEDGVVDRHEFETEKALSDMQSLIADGSRYFNREFPTRFTKSSPVFWIDPGTADDIKTDAYDPVTYGADPYQLANKSQNDSSKIKNFYWRDPSNELVPSKRATLTLTYDSSIAQDAGKQMTVFYFDSDLKDWQNIGGVVDPKKHTIKVPFDRFGYYVVAKVGETYSDVIKHKYARDYMESILAKGVMNPMDPINSFGPDSYIKRGEFTSMIVKGLQIPLNFSGAKHFDDVSIPNTISADALYDYRYIETAARAGIVKGSQPRIFMPEDVITRQDVAVIIAKALNLKLETDHDKIMKNLSKTFKDADKIDYYAQASVLAIAKKGFITGSPVDASDLKKGYMFNPTSLTLRGDAAIIIAKVMADKKLLPKI</sequence>
<feature type="domain" description="SLH" evidence="2">
    <location>
        <begin position="1200"/>
        <end position="1263"/>
    </location>
</feature>
<protein>
    <submittedName>
        <fullName evidence="3">Amylopullulanase alpha-amylase/pullulanase</fullName>
    </submittedName>
</protein>
<evidence type="ECO:0000313" key="4">
    <source>
        <dbReference type="Proteomes" id="UP000032534"/>
    </source>
</evidence>
<dbReference type="Pfam" id="PF00395">
    <property type="entry name" value="SLH"/>
    <property type="match status" value="2"/>
</dbReference>
<feature type="domain" description="SLH" evidence="2">
    <location>
        <begin position="1269"/>
        <end position="1339"/>
    </location>
</feature>
<evidence type="ECO:0000313" key="3">
    <source>
        <dbReference type="EMBL" id="KJD42918.1"/>
    </source>
</evidence>
<accession>A0A0D7WW20</accession>
<dbReference type="OrthoDB" id="1805600at2"/>
<organism evidence="3 4">
    <name type="scientific">Paenibacillus terrae</name>
    <dbReference type="NCBI Taxonomy" id="159743"/>
    <lineage>
        <taxon>Bacteria</taxon>
        <taxon>Bacillati</taxon>
        <taxon>Bacillota</taxon>
        <taxon>Bacilli</taxon>
        <taxon>Bacillales</taxon>
        <taxon>Paenibacillaceae</taxon>
        <taxon>Paenibacillus</taxon>
    </lineage>
</organism>
<dbReference type="InterPro" id="IPR001119">
    <property type="entry name" value="SLH_dom"/>
</dbReference>
<proteinExistence type="predicted"/>
<dbReference type="RefSeq" id="WP_044648750.1">
    <property type="nucleotide sequence ID" value="NZ_JTHP01000076.1"/>
</dbReference>
<feature type="domain" description="SLH" evidence="2">
    <location>
        <begin position="1131"/>
        <end position="1195"/>
    </location>
</feature>
<feature type="chain" id="PRO_5002325949" evidence="1">
    <location>
        <begin position="29"/>
        <end position="1339"/>
    </location>
</feature>
<name>A0A0D7WW20_9BACL</name>
<evidence type="ECO:0000256" key="1">
    <source>
        <dbReference type="SAM" id="SignalP"/>
    </source>
</evidence>
<feature type="signal peptide" evidence="1">
    <location>
        <begin position="1"/>
        <end position="28"/>
    </location>
</feature>
<keyword evidence="1" id="KW-0732">Signal</keyword>